<protein>
    <submittedName>
        <fullName evidence="3">Arylsulfatase</fullName>
        <ecNumber evidence="3">3.1.6.1</ecNumber>
    </submittedName>
</protein>
<dbReference type="GO" id="GO:0004065">
    <property type="term" value="F:arylsulfatase activity"/>
    <property type="evidence" value="ECO:0007669"/>
    <property type="project" value="UniProtKB-EC"/>
</dbReference>
<dbReference type="RefSeq" id="WP_145348257.1">
    <property type="nucleotide sequence ID" value="NZ_CP036261.1"/>
</dbReference>
<gene>
    <name evidence="3" type="primary">atsA_29</name>
    <name evidence="3" type="ORF">EC9_46520</name>
</gene>
<evidence type="ECO:0000259" key="2">
    <source>
        <dbReference type="Pfam" id="PF00884"/>
    </source>
</evidence>
<dbReference type="EC" id="3.1.6.1" evidence="3"/>
<dbReference type="KEGG" id="ruv:EC9_46520"/>
<evidence type="ECO:0000256" key="1">
    <source>
        <dbReference type="SAM" id="SignalP"/>
    </source>
</evidence>
<keyword evidence="3" id="KW-0378">Hydrolase</keyword>
<dbReference type="Gene3D" id="3.40.720.10">
    <property type="entry name" value="Alkaline Phosphatase, subunit A"/>
    <property type="match status" value="1"/>
</dbReference>
<feature type="chain" id="PRO_5021796157" evidence="1">
    <location>
        <begin position="22"/>
        <end position="530"/>
    </location>
</feature>
<dbReference type="EMBL" id="CP036261">
    <property type="protein sequence ID" value="QDS90444.1"/>
    <property type="molecule type" value="Genomic_DNA"/>
</dbReference>
<dbReference type="Pfam" id="PF00884">
    <property type="entry name" value="Sulfatase"/>
    <property type="match status" value="1"/>
</dbReference>
<feature type="signal peptide" evidence="1">
    <location>
        <begin position="1"/>
        <end position="21"/>
    </location>
</feature>
<dbReference type="PANTHER" id="PTHR43751:SF1">
    <property type="entry name" value="SULFATASE ATSG-RELATED"/>
    <property type="match status" value="1"/>
</dbReference>
<keyword evidence="4" id="KW-1185">Reference proteome</keyword>
<dbReference type="OrthoDB" id="9762324at2"/>
<keyword evidence="1" id="KW-0732">Signal</keyword>
<accession>A0A517M6E4</accession>
<feature type="domain" description="Sulfatase N-terminal" evidence="2">
    <location>
        <begin position="25"/>
        <end position="306"/>
    </location>
</feature>
<dbReference type="InterPro" id="IPR017850">
    <property type="entry name" value="Alkaline_phosphatase_core_sf"/>
</dbReference>
<dbReference type="Proteomes" id="UP000319557">
    <property type="component" value="Chromosome"/>
</dbReference>
<dbReference type="SUPFAM" id="SSF53649">
    <property type="entry name" value="Alkaline phosphatase-like"/>
    <property type="match status" value="1"/>
</dbReference>
<reference evidence="3 4" key="1">
    <citation type="submission" date="2019-02" db="EMBL/GenBank/DDBJ databases">
        <title>Deep-cultivation of Planctomycetes and their phenomic and genomic characterization uncovers novel biology.</title>
        <authorList>
            <person name="Wiegand S."/>
            <person name="Jogler M."/>
            <person name="Boedeker C."/>
            <person name="Pinto D."/>
            <person name="Vollmers J."/>
            <person name="Rivas-Marin E."/>
            <person name="Kohn T."/>
            <person name="Peeters S.H."/>
            <person name="Heuer A."/>
            <person name="Rast P."/>
            <person name="Oberbeckmann S."/>
            <person name="Bunk B."/>
            <person name="Jeske O."/>
            <person name="Meyerdierks A."/>
            <person name="Storesund J.E."/>
            <person name="Kallscheuer N."/>
            <person name="Luecker S."/>
            <person name="Lage O.M."/>
            <person name="Pohl T."/>
            <person name="Merkel B.J."/>
            <person name="Hornburger P."/>
            <person name="Mueller R.-W."/>
            <person name="Bruemmer F."/>
            <person name="Labrenz M."/>
            <person name="Spormann A.M."/>
            <person name="Op den Camp H."/>
            <person name="Overmann J."/>
            <person name="Amann R."/>
            <person name="Jetten M.S.M."/>
            <person name="Mascher T."/>
            <person name="Medema M.H."/>
            <person name="Devos D.P."/>
            <person name="Kaster A.-K."/>
            <person name="Ovreas L."/>
            <person name="Rohde M."/>
            <person name="Galperin M.Y."/>
            <person name="Jogler C."/>
        </authorList>
    </citation>
    <scope>NUCLEOTIDE SEQUENCE [LARGE SCALE GENOMIC DNA]</scope>
    <source>
        <strain evidence="3 4">EC9</strain>
    </source>
</reference>
<proteinExistence type="predicted"/>
<dbReference type="CDD" id="cd16027">
    <property type="entry name" value="SGSH"/>
    <property type="match status" value="1"/>
</dbReference>
<evidence type="ECO:0000313" key="4">
    <source>
        <dbReference type="Proteomes" id="UP000319557"/>
    </source>
</evidence>
<dbReference type="InterPro" id="IPR000917">
    <property type="entry name" value="Sulfatase_N"/>
</dbReference>
<sequence precursor="true">MKRVLPPLACCLLLACQFASAADRPNVMVLISDDISWPHASAYGSKMVSTPTFDAIAKQGVLFNNAICPSPGCSPSRAAFLTGRQTWMIEHAGTHASYFAPEYETFPIRLADAGYFVGHTGKGWAPGDWKALGGTRDPCGPKFKAKPTKGESRYAAGFRTFLEQRPDGQPFCFWFGSTDAHRPYKFGSGLEKGMKLEQAEVPGYLPDAPEIRSDLLDYAFEVERFDDDCAAMLQMIRDAGEFENTIFIVTSDNGMPFPRAKANCYEHGIHVPLAISWQGHFPGGRTSDDLVGFVDIAATIYEASGVAPPPAKPLSGKSMLAMLKSEKSGIIEPQRTEVFSARERHSSSRYNSLGYPQRAIRTHQYLYIRNFRPERLPAGPAQKFDSVTYDAAGNPVDTQLGDAHGGYHDIDACPALDFLIEKRDDPKLGKFLGLSVDLRPGEELFDIQRDPDCLNNLATDPEFESVRKELHQRLTQHLETTGDARQIDGGDIWEMYPRVSPLRWFPKPQWAKEHLDRVPIQGWVEERRPR</sequence>
<dbReference type="PROSITE" id="PS51257">
    <property type="entry name" value="PROKAR_LIPOPROTEIN"/>
    <property type="match status" value="1"/>
</dbReference>
<dbReference type="InterPro" id="IPR052701">
    <property type="entry name" value="GAG_Ulvan_Degrading_Sulfatases"/>
</dbReference>
<name>A0A517M6E4_9BACT</name>
<evidence type="ECO:0000313" key="3">
    <source>
        <dbReference type="EMBL" id="QDS90444.1"/>
    </source>
</evidence>
<dbReference type="PANTHER" id="PTHR43751">
    <property type="entry name" value="SULFATASE"/>
    <property type="match status" value="1"/>
</dbReference>
<organism evidence="3 4">
    <name type="scientific">Rosistilla ulvae</name>
    <dbReference type="NCBI Taxonomy" id="1930277"/>
    <lineage>
        <taxon>Bacteria</taxon>
        <taxon>Pseudomonadati</taxon>
        <taxon>Planctomycetota</taxon>
        <taxon>Planctomycetia</taxon>
        <taxon>Pirellulales</taxon>
        <taxon>Pirellulaceae</taxon>
        <taxon>Rosistilla</taxon>
    </lineage>
</organism>
<dbReference type="AlphaFoldDB" id="A0A517M6E4"/>